<keyword evidence="11" id="KW-1185">Reference proteome</keyword>
<keyword evidence="5 9" id="KW-0812">Transmembrane</keyword>
<evidence type="ECO:0000256" key="9">
    <source>
        <dbReference type="RuleBase" id="RU362122"/>
    </source>
</evidence>
<keyword evidence="4" id="KW-1003">Cell membrane</keyword>
<evidence type="ECO:0000313" key="11">
    <source>
        <dbReference type="Proteomes" id="UP000541421"/>
    </source>
</evidence>
<dbReference type="Proteomes" id="UP000541421">
    <property type="component" value="Unassembled WGS sequence"/>
</dbReference>
<comment type="caution">
    <text evidence="9">Lacks conserved residue(s) required for the propagation of feature annotation.</text>
</comment>
<protein>
    <recommendedName>
        <fullName evidence="9">Branched-chain amino acid transport system carrier protein</fullName>
    </recommendedName>
</protein>
<dbReference type="GO" id="GO:0015820">
    <property type="term" value="P:L-leucine transport"/>
    <property type="evidence" value="ECO:0007669"/>
    <property type="project" value="TreeGrafter"/>
</dbReference>
<comment type="similarity">
    <text evidence="2 9">Belongs to the branched chain amino acid transporter family.</text>
</comment>
<comment type="function">
    <text evidence="9">Component of the transport system for branched-chain amino acids.</text>
</comment>
<feature type="transmembrane region" description="Helical" evidence="9">
    <location>
        <begin position="229"/>
        <end position="251"/>
    </location>
</feature>
<feature type="transmembrane region" description="Helical" evidence="9">
    <location>
        <begin position="342"/>
        <end position="363"/>
    </location>
</feature>
<gene>
    <name evidence="10" type="primary">brnQ</name>
    <name evidence="10" type="ORF">HKX40_01035</name>
</gene>
<dbReference type="GO" id="GO:0015188">
    <property type="term" value="F:L-isoleucine transmembrane transporter activity"/>
    <property type="evidence" value="ECO:0007669"/>
    <property type="project" value="TreeGrafter"/>
</dbReference>
<evidence type="ECO:0000256" key="4">
    <source>
        <dbReference type="ARBA" id="ARBA00022475"/>
    </source>
</evidence>
<feature type="transmembrane region" description="Helical" evidence="9">
    <location>
        <begin position="155"/>
        <end position="173"/>
    </location>
</feature>
<evidence type="ECO:0000313" key="10">
    <source>
        <dbReference type="EMBL" id="NOL48726.1"/>
    </source>
</evidence>
<feature type="transmembrane region" description="Helical" evidence="9">
    <location>
        <begin position="79"/>
        <end position="100"/>
    </location>
</feature>
<feature type="transmembrane region" description="Helical" evidence="9">
    <location>
        <begin position="318"/>
        <end position="336"/>
    </location>
</feature>
<sequence length="446" mass="47854">MKTTQSIQSLFVATGLMLFALFFGAGNLIFPANMGQLVGDKLLPAILGFVTTGAGLPLLGIVAMAYSGTKDVQTLASRVSPTFGLLFAIALYLSIGPLFAMPRTATVSFEIGVVPFLGESWSKEWALALFSVVFFAIAYWLAMSPGKLIDRIGKVLTPVLLLSIAILTITSFIQPMGDLQAAQQSYQTHPFIQGFVDGYQTMDALASLVFAIIVIEALQQAGVTQVEPLLRMTIGAGLLAAVCLGIVYAMVTYMGASSVAQIGILNNGAAVLSQVAAFYWGTAGNVLLLVIVLLACLSTSVGLIAACSEYFHRIYPRLSYRGFAILFTLISCVLANKGLSGIIQFSVPVLVLLYPLTMVIILLSFLHSLFKGHKLVYQVTMGLTLIVGILEGWKTAFGLPSTMLDYLNTYLSWYDIGMGWVMPAVVGFVVSVAIVHLQSHMLNNTK</sequence>
<feature type="transmembrane region" description="Helical" evidence="9">
    <location>
        <begin position="286"/>
        <end position="306"/>
    </location>
</feature>
<evidence type="ECO:0000256" key="2">
    <source>
        <dbReference type="ARBA" id="ARBA00008540"/>
    </source>
</evidence>
<dbReference type="InterPro" id="IPR004685">
    <property type="entry name" value="Brnchd-chn_aa_trnsp_Livcs"/>
</dbReference>
<feature type="transmembrane region" description="Helical" evidence="9">
    <location>
        <begin position="42"/>
        <end position="67"/>
    </location>
</feature>
<feature type="transmembrane region" description="Helical" evidence="9">
    <location>
        <begin position="413"/>
        <end position="437"/>
    </location>
</feature>
<evidence type="ECO:0000256" key="6">
    <source>
        <dbReference type="ARBA" id="ARBA00022970"/>
    </source>
</evidence>
<keyword evidence="8 9" id="KW-0472">Membrane</keyword>
<evidence type="ECO:0000256" key="5">
    <source>
        <dbReference type="ARBA" id="ARBA00022692"/>
    </source>
</evidence>
<organism evidence="10 11">
    <name type="scientific">Pelistega europaea</name>
    <dbReference type="NCBI Taxonomy" id="106147"/>
    <lineage>
        <taxon>Bacteria</taxon>
        <taxon>Pseudomonadati</taxon>
        <taxon>Pseudomonadota</taxon>
        <taxon>Betaproteobacteria</taxon>
        <taxon>Burkholderiales</taxon>
        <taxon>Alcaligenaceae</taxon>
        <taxon>Pelistega</taxon>
    </lineage>
</organism>
<evidence type="ECO:0000256" key="8">
    <source>
        <dbReference type="ARBA" id="ARBA00023136"/>
    </source>
</evidence>
<dbReference type="PANTHER" id="PTHR30588">
    <property type="entry name" value="BRANCHED-CHAIN AMINO ACID TRANSPORT SYSTEM 2 CARRIER PROTEIN"/>
    <property type="match status" value="1"/>
</dbReference>
<dbReference type="PANTHER" id="PTHR30588:SF0">
    <property type="entry name" value="BRANCHED-CHAIN AMINO ACID PERMEASE BRNQ"/>
    <property type="match status" value="1"/>
</dbReference>
<dbReference type="EMBL" id="JABGBO010000001">
    <property type="protein sequence ID" value="NOL48726.1"/>
    <property type="molecule type" value="Genomic_DNA"/>
</dbReference>
<keyword evidence="6 9" id="KW-0029">Amino-acid transport</keyword>
<feature type="transmembrane region" description="Helical" evidence="9">
    <location>
        <begin position="125"/>
        <end position="143"/>
    </location>
</feature>
<comment type="caution">
    <text evidence="10">The sequence shown here is derived from an EMBL/GenBank/DDBJ whole genome shotgun (WGS) entry which is preliminary data.</text>
</comment>
<feature type="transmembrane region" description="Helical" evidence="9">
    <location>
        <begin position="375"/>
        <end position="393"/>
    </location>
</feature>
<proteinExistence type="inferred from homology"/>
<dbReference type="Pfam" id="PF05525">
    <property type="entry name" value="Branch_AA_trans"/>
    <property type="match status" value="1"/>
</dbReference>
<reference evidence="10 11" key="1">
    <citation type="submission" date="2020-05" db="EMBL/GenBank/DDBJ databases">
        <authorList>
            <person name="Niu N."/>
        </authorList>
    </citation>
    <scope>NUCLEOTIDE SEQUENCE [LARGE SCALE GENOMIC DNA]</scope>
    <source>
        <strain evidence="10 11">LMG10982</strain>
    </source>
</reference>
<dbReference type="GO" id="GO:0015818">
    <property type="term" value="P:isoleucine transport"/>
    <property type="evidence" value="ECO:0007669"/>
    <property type="project" value="TreeGrafter"/>
</dbReference>
<accession>A0A7Y4LA44</accession>
<keyword evidence="7 9" id="KW-1133">Transmembrane helix</keyword>
<evidence type="ECO:0000256" key="7">
    <source>
        <dbReference type="ARBA" id="ARBA00022989"/>
    </source>
</evidence>
<evidence type="ECO:0000256" key="3">
    <source>
        <dbReference type="ARBA" id="ARBA00022448"/>
    </source>
</evidence>
<name>A0A7Y4LA44_9BURK</name>
<keyword evidence="3 9" id="KW-0813">Transport</keyword>
<feature type="transmembrane region" description="Helical" evidence="9">
    <location>
        <begin position="7"/>
        <end position="30"/>
    </location>
</feature>
<dbReference type="AlphaFoldDB" id="A0A7Y4LA44"/>
<dbReference type="GO" id="GO:0015190">
    <property type="term" value="F:L-leucine transmembrane transporter activity"/>
    <property type="evidence" value="ECO:0007669"/>
    <property type="project" value="TreeGrafter"/>
</dbReference>
<dbReference type="GO" id="GO:0005304">
    <property type="term" value="F:L-valine transmembrane transporter activity"/>
    <property type="evidence" value="ECO:0007669"/>
    <property type="project" value="TreeGrafter"/>
</dbReference>
<comment type="subcellular location">
    <subcellularLocation>
        <location evidence="9">Cell inner membrane</location>
        <topology evidence="9">Multi-pass membrane protein</topology>
    </subcellularLocation>
    <subcellularLocation>
        <location evidence="1">Cell membrane</location>
        <topology evidence="1">Multi-pass membrane protein</topology>
    </subcellularLocation>
</comment>
<dbReference type="NCBIfam" id="TIGR00796">
    <property type="entry name" value="livcs"/>
    <property type="match status" value="1"/>
</dbReference>
<evidence type="ECO:0000256" key="1">
    <source>
        <dbReference type="ARBA" id="ARBA00004651"/>
    </source>
</evidence>
<dbReference type="GO" id="GO:0005886">
    <property type="term" value="C:plasma membrane"/>
    <property type="evidence" value="ECO:0007669"/>
    <property type="project" value="UniProtKB-SubCell"/>
</dbReference>
<dbReference type="RefSeq" id="WP_171587706.1">
    <property type="nucleotide sequence ID" value="NZ_JABGBO010000001.1"/>
</dbReference>